<evidence type="ECO:0000256" key="1">
    <source>
        <dbReference type="SAM" id="MobiDB-lite"/>
    </source>
</evidence>
<name>A0AAN5DCI0_9BILA</name>
<gene>
    <name evidence="2" type="ORF">PMAYCL1PPCAC_30350</name>
</gene>
<protein>
    <submittedName>
        <fullName evidence="2">Uncharacterized protein</fullName>
    </submittedName>
</protein>
<proteinExistence type="predicted"/>
<feature type="region of interest" description="Disordered" evidence="1">
    <location>
        <begin position="546"/>
        <end position="597"/>
    </location>
</feature>
<evidence type="ECO:0000313" key="2">
    <source>
        <dbReference type="EMBL" id="GMR60155.1"/>
    </source>
</evidence>
<keyword evidence="3" id="KW-1185">Reference proteome</keyword>
<dbReference type="Pfam" id="PF03999">
    <property type="entry name" value="MAP65_ASE1"/>
    <property type="match status" value="1"/>
</dbReference>
<dbReference type="AlphaFoldDB" id="A0AAN5DCI0"/>
<sequence length="597" mass="67642">DTEGASQNSTQVLDKSLSPEDRAQLVRDELESVTWDKIGVGADLKSAIINAAAKTTTDHLCPKKRARRRLSVLDRTDLMVNKITSTISDLNDLWDKVDMDEDRRLTRVNQAYGHVERLLSEMVSSELAMVTAVHEQISEFTGKVTDMRRELGMKSFNMNAHPAGSIALWKALEADVKILKEQRGTLIEEQKKVIDRFAHLTSRLGSDLSNETAASLPDTSVLAPRAAIDELRERNRRMEKILAERLETIIQGQREMNEWIGRMKCDYDEEVAAVLEVDPRAPESALTADLMEHLEENRLKIGSAYTEWVNYRDSEYKECIVRLHELWEMCCVGEEERRLPAQFDPSLNDSVEEARSEVERLERIYERRRDVYEKIGAWRTHWMEKMQFESSENSMDKYTNRGGSLDQRIKYENRLNKQLLPHAEQAVAEAYSAFLKEHPGERVHIDGMEPLAYISHVVNTHDIEKEMEREQKAQARKAQLLQETKWGTTPNKPNLGRRPLVPTTSSTRLAPLPKIARLTANSGGEEAAAGANFTFDQSAISSISPKKNADRIFPKTSSPKGSRVTVPPGTRFASPARGTPSCISKTPKRPLVPANKK</sequence>
<dbReference type="Proteomes" id="UP001328107">
    <property type="component" value="Unassembled WGS sequence"/>
</dbReference>
<feature type="non-terminal residue" evidence="2">
    <location>
        <position position="1"/>
    </location>
</feature>
<reference evidence="3" key="1">
    <citation type="submission" date="2022-10" db="EMBL/GenBank/DDBJ databases">
        <title>Genome assembly of Pristionchus species.</title>
        <authorList>
            <person name="Yoshida K."/>
            <person name="Sommer R.J."/>
        </authorList>
    </citation>
    <scope>NUCLEOTIDE SEQUENCE [LARGE SCALE GENOMIC DNA]</scope>
    <source>
        <strain evidence="3">RS5460</strain>
    </source>
</reference>
<comment type="caution">
    <text evidence="2">The sequence shown here is derived from an EMBL/GenBank/DDBJ whole genome shotgun (WGS) entry which is preliminary data.</text>
</comment>
<evidence type="ECO:0000313" key="3">
    <source>
        <dbReference type="Proteomes" id="UP001328107"/>
    </source>
</evidence>
<dbReference type="EMBL" id="BTRK01000006">
    <property type="protein sequence ID" value="GMR60155.1"/>
    <property type="molecule type" value="Genomic_DNA"/>
</dbReference>
<accession>A0AAN5DCI0</accession>
<feature type="region of interest" description="Disordered" evidence="1">
    <location>
        <begin position="485"/>
        <end position="506"/>
    </location>
</feature>
<dbReference type="Gene3D" id="1.20.58.1520">
    <property type="match status" value="1"/>
</dbReference>
<organism evidence="2 3">
    <name type="scientific">Pristionchus mayeri</name>
    <dbReference type="NCBI Taxonomy" id="1317129"/>
    <lineage>
        <taxon>Eukaryota</taxon>
        <taxon>Metazoa</taxon>
        <taxon>Ecdysozoa</taxon>
        <taxon>Nematoda</taxon>
        <taxon>Chromadorea</taxon>
        <taxon>Rhabditida</taxon>
        <taxon>Rhabditina</taxon>
        <taxon>Diplogasteromorpha</taxon>
        <taxon>Diplogasteroidea</taxon>
        <taxon>Neodiplogasteridae</taxon>
        <taxon>Pristionchus</taxon>
    </lineage>
</organism>